<reference evidence="3" key="1">
    <citation type="journal article" date="2020" name="New Phytol.">
        <title>Comparative genomics reveals dynamic genome evolution in host specialist ectomycorrhizal fungi.</title>
        <authorList>
            <person name="Lofgren L.A."/>
            <person name="Nguyen N.H."/>
            <person name="Vilgalys R."/>
            <person name="Ruytinx J."/>
            <person name="Liao H.L."/>
            <person name="Branco S."/>
            <person name="Kuo A."/>
            <person name="LaButti K."/>
            <person name="Lipzen A."/>
            <person name="Andreopoulos W."/>
            <person name="Pangilinan J."/>
            <person name="Riley R."/>
            <person name="Hundley H."/>
            <person name="Na H."/>
            <person name="Barry K."/>
            <person name="Grigoriev I.V."/>
            <person name="Stajich J.E."/>
            <person name="Kennedy P.G."/>
        </authorList>
    </citation>
    <scope>NUCLEOTIDE SEQUENCE</scope>
    <source>
        <strain evidence="3">DOB743</strain>
    </source>
</reference>
<dbReference type="InterPro" id="IPR045341">
    <property type="entry name" value="DUF6532"/>
</dbReference>
<evidence type="ECO:0000313" key="3">
    <source>
        <dbReference type="EMBL" id="KAG1772879.1"/>
    </source>
</evidence>
<name>A0A9P6ZNQ5_9AGAM</name>
<organism evidence="3 4">
    <name type="scientific">Suillus placidus</name>
    <dbReference type="NCBI Taxonomy" id="48579"/>
    <lineage>
        <taxon>Eukaryota</taxon>
        <taxon>Fungi</taxon>
        <taxon>Dikarya</taxon>
        <taxon>Basidiomycota</taxon>
        <taxon>Agaricomycotina</taxon>
        <taxon>Agaricomycetes</taxon>
        <taxon>Agaricomycetidae</taxon>
        <taxon>Boletales</taxon>
        <taxon>Suillineae</taxon>
        <taxon>Suillaceae</taxon>
        <taxon>Suillus</taxon>
    </lineage>
</organism>
<dbReference type="Proteomes" id="UP000714275">
    <property type="component" value="Unassembled WGS sequence"/>
</dbReference>
<protein>
    <recommendedName>
        <fullName evidence="2">DUF6532 domain-containing protein</fullName>
    </recommendedName>
</protein>
<feature type="compositionally biased region" description="Polar residues" evidence="1">
    <location>
        <begin position="194"/>
        <end position="204"/>
    </location>
</feature>
<feature type="domain" description="DUF6532" evidence="2">
    <location>
        <begin position="290"/>
        <end position="500"/>
    </location>
</feature>
<comment type="caution">
    <text evidence="3">The sequence shown here is derived from an EMBL/GenBank/DDBJ whole genome shotgun (WGS) entry which is preliminary data.</text>
</comment>
<keyword evidence="4" id="KW-1185">Reference proteome</keyword>
<dbReference type="Pfam" id="PF20149">
    <property type="entry name" value="DUF6532"/>
    <property type="match status" value="1"/>
</dbReference>
<dbReference type="OrthoDB" id="3225557at2759"/>
<feature type="compositionally biased region" description="Acidic residues" evidence="1">
    <location>
        <begin position="123"/>
        <end position="150"/>
    </location>
</feature>
<gene>
    <name evidence="3" type="ORF">EV702DRAFT_1201347</name>
</gene>
<feature type="region of interest" description="Disordered" evidence="1">
    <location>
        <begin position="194"/>
        <end position="225"/>
    </location>
</feature>
<dbReference type="EMBL" id="JABBWD010000051">
    <property type="protein sequence ID" value="KAG1772879.1"/>
    <property type="molecule type" value="Genomic_DNA"/>
</dbReference>
<evidence type="ECO:0000256" key="1">
    <source>
        <dbReference type="SAM" id="MobiDB-lite"/>
    </source>
</evidence>
<evidence type="ECO:0000313" key="4">
    <source>
        <dbReference type="Proteomes" id="UP000714275"/>
    </source>
</evidence>
<proteinExistence type="predicted"/>
<feature type="region of interest" description="Disordered" evidence="1">
    <location>
        <begin position="1"/>
        <end position="67"/>
    </location>
</feature>
<sequence length="549" mass="61718">MKQHCQRPAAEKATEKKPKQRKTQVSTTGKHGCSGHTPDSGPAPKKRQVVGEASKGCNSTEAHTSKKRRLIAELHINSDSDINDEGCINTVKHKKGLAGKEKEQWSGSSHQAINNGFLMDEPIEEISDFQPSCDDEEEDSEEEEEIEDNLDEPKSLSAETPVFVSMLKAEHADLPLTQPTWPCTAASKKLTQTAEPFPFPSTQPRTKKTKTQSVRDHKQANETPVWTNSQVVVSDEEPDVVMLSDDHSDTEEGDPDARADYSGRPRLVWTETGKLKLMDQDIDTRRVVQRAILEAKVHMTFVDGYPELTEKSLFTQNTLLTAARTCSVSPIQDRLKTDDSYVMALAMLVEAQVPLFRTELKDDACAQVTVYYCLGPDCVDTVKALLVNHIYHYEQHFNEKNDPIPQPKKLYFADILSYLMKGRYFNGLKSVGMKFSDRFKEIANNKAQRPEVTIPMVALTSTLVYAALFWKANGSPSKFNFTGNLFSEVYFFHVKFLEDMKVTVPRKFHKMMADIFEAIQKLCTNSSTALVGSHKSAMAFLDIDSMDDE</sequence>
<feature type="region of interest" description="Disordered" evidence="1">
    <location>
        <begin position="123"/>
        <end position="157"/>
    </location>
</feature>
<dbReference type="AlphaFoldDB" id="A0A9P6ZNQ5"/>
<accession>A0A9P6ZNQ5</accession>
<evidence type="ECO:0000259" key="2">
    <source>
        <dbReference type="Pfam" id="PF20149"/>
    </source>
</evidence>